<dbReference type="AlphaFoldDB" id="A0A930VFF9"/>
<comment type="caution">
    <text evidence="1">The sequence shown here is derived from an EMBL/GenBank/DDBJ whole genome shotgun (WGS) entry which is preliminary data.</text>
</comment>
<evidence type="ECO:0000313" key="1">
    <source>
        <dbReference type="EMBL" id="MBF4765588.1"/>
    </source>
</evidence>
<dbReference type="EMBL" id="JADKPN010000016">
    <property type="protein sequence ID" value="MBF4765588.1"/>
    <property type="molecule type" value="Genomic_DNA"/>
</dbReference>
<organism evidence="1 2">
    <name type="scientific">Nocardioides islandensis</name>
    <dbReference type="NCBI Taxonomy" id="433663"/>
    <lineage>
        <taxon>Bacteria</taxon>
        <taxon>Bacillati</taxon>
        <taxon>Actinomycetota</taxon>
        <taxon>Actinomycetes</taxon>
        <taxon>Propionibacteriales</taxon>
        <taxon>Nocardioidaceae</taxon>
        <taxon>Nocardioides</taxon>
    </lineage>
</organism>
<dbReference type="RefSeq" id="WP_194708766.1">
    <property type="nucleotide sequence ID" value="NZ_JADKPN010000016.1"/>
</dbReference>
<keyword evidence="2" id="KW-1185">Reference proteome</keyword>
<evidence type="ECO:0000313" key="2">
    <source>
        <dbReference type="Proteomes" id="UP000640489"/>
    </source>
</evidence>
<gene>
    <name evidence="1" type="ORF">ISU07_20860</name>
</gene>
<name>A0A930VFF9_9ACTN</name>
<protein>
    <submittedName>
        <fullName evidence="1">Uncharacterized protein</fullName>
    </submittedName>
</protein>
<reference evidence="1" key="1">
    <citation type="submission" date="2020-11" db="EMBL/GenBank/DDBJ databases">
        <title>Nocardioides sp. nov., isolated from Soil of Cynanchum wilfordii Hemsley rhizosphere.</title>
        <authorList>
            <person name="Lee J.-S."/>
            <person name="Suh M.K."/>
            <person name="Kim J.-S."/>
        </authorList>
    </citation>
    <scope>NUCLEOTIDE SEQUENCE</scope>
    <source>
        <strain evidence="1">KCTC 19275</strain>
    </source>
</reference>
<sequence>MPDDLAAQPWDLFVQPDQRTCGPTALVVARMLGDPAYAAYVEGGSDLTHARTVAGDARLKERFRAETMAMHARVTGLADISGHAQIPWPKAFGTPPWAVARQLSATPAADGSVAPYSWHVARTDLTAGFERLLEAGDAHRVSSIFIGSTWVPRHVVLVVDRTSAGTVRVFDPARGRLSELARPAFTGRKVGIAGWDVPWFVVTPDA</sequence>
<accession>A0A930VFF9</accession>
<dbReference type="Proteomes" id="UP000640489">
    <property type="component" value="Unassembled WGS sequence"/>
</dbReference>
<proteinExistence type="predicted"/>